<sequence length="121" mass="12728">MPTDKGPGREAVGVAIFWAMSLPGLVCALVALAAVDQLALRARRAGRLPWRGAGREGQVSATGFEQLHAQFAAGEQHELKQRGTTLMLRDEEGDGAPPRGGVDLQRGTAVLSARSGADGRR</sequence>
<comment type="caution">
    <text evidence="3">The sequence shown here is derived from an EMBL/GenBank/DDBJ whole genome shotgun (WGS) entry which is preliminary data.</text>
</comment>
<protein>
    <submittedName>
        <fullName evidence="3">Uncharacterized protein</fullName>
    </submittedName>
</protein>
<name>A0ABP4DZY5_9ACTN</name>
<organism evidence="3 4">
    <name type="scientific">Kitasatospora arboriphila</name>
    <dbReference type="NCBI Taxonomy" id="258052"/>
    <lineage>
        <taxon>Bacteria</taxon>
        <taxon>Bacillati</taxon>
        <taxon>Actinomycetota</taxon>
        <taxon>Actinomycetes</taxon>
        <taxon>Kitasatosporales</taxon>
        <taxon>Streptomycetaceae</taxon>
        <taxon>Kitasatospora</taxon>
    </lineage>
</organism>
<dbReference type="InterPro" id="IPR045684">
    <property type="entry name" value="DUF6191"/>
</dbReference>
<feature type="transmembrane region" description="Helical" evidence="2">
    <location>
        <begin position="12"/>
        <end position="35"/>
    </location>
</feature>
<evidence type="ECO:0000256" key="2">
    <source>
        <dbReference type="SAM" id="Phobius"/>
    </source>
</evidence>
<evidence type="ECO:0000313" key="3">
    <source>
        <dbReference type="EMBL" id="GAA1077228.1"/>
    </source>
</evidence>
<dbReference type="Proteomes" id="UP001499987">
    <property type="component" value="Unassembled WGS sequence"/>
</dbReference>
<evidence type="ECO:0000256" key="1">
    <source>
        <dbReference type="SAM" id="MobiDB-lite"/>
    </source>
</evidence>
<keyword evidence="2" id="KW-0812">Transmembrane</keyword>
<proteinExistence type="predicted"/>
<accession>A0ABP4DZY5</accession>
<keyword evidence="2" id="KW-0472">Membrane</keyword>
<reference evidence="4" key="1">
    <citation type="journal article" date="2019" name="Int. J. Syst. Evol. Microbiol.">
        <title>The Global Catalogue of Microorganisms (GCM) 10K type strain sequencing project: providing services to taxonomists for standard genome sequencing and annotation.</title>
        <authorList>
            <consortium name="The Broad Institute Genomics Platform"/>
            <consortium name="The Broad Institute Genome Sequencing Center for Infectious Disease"/>
            <person name="Wu L."/>
            <person name="Ma J."/>
        </authorList>
    </citation>
    <scope>NUCLEOTIDE SEQUENCE [LARGE SCALE GENOMIC DNA]</scope>
    <source>
        <strain evidence="4">JCM 13002</strain>
    </source>
</reference>
<gene>
    <name evidence="3" type="ORF">GCM10009663_18690</name>
</gene>
<evidence type="ECO:0000313" key="4">
    <source>
        <dbReference type="Proteomes" id="UP001499987"/>
    </source>
</evidence>
<dbReference type="Pfam" id="PF19690">
    <property type="entry name" value="DUF6191"/>
    <property type="match status" value="1"/>
</dbReference>
<dbReference type="EMBL" id="BAAALD010000012">
    <property type="protein sequence ID" value="GAA1077228.1"/>
    <property type="molecule type" value="Genomic_DNA"/>
</dbReference>
<keyword evidence="2" id="KW-1133">Transmembrane helix</keyword>
<feature type="region of interest" description="Disordered" evidence="1">
    <location>
        <begin position="89"/>
        <end position="121"/>
    </location>
</feature>
<keyword evidence="4" id="KW-1185">Reference proteome</keyword>